<keyword evidence="2" id="KW-1185">Reference proteome</keyword>
<gene>
    <name evidence="1" type="ORF">EAH77_16095</name>
</gene>
<dbReference type="Pfam" id="PF03013">
    <property type="entry name" value="Pyr_excise"/>
    <property type="match status" value="1"/>
</dbReference>
<dbReference type="AlphaFoldDB" id="A0A502GEX6"/>
<reference evidence="1 2" key="1">
    <citation type="journal article" date="2019" name="Environ. Microbiol.">
        <title>Species interactions and distinct microbial communities in high Arctic permafrost affected cryosols are associated with the CH4 and CO2 gas fluxes.</title>
        <authorList>
            <person name="Altshuler I."/>
            <person name="Hamel J."/>
            <person name="Turney S."/>
            <person name="Magnuson E."/>
            <person name="Levesque R."/>
            <person name="Greer C."/>
            <person name="Whyte L.G."/>
        </authorList>
    </citation>
    <scope>NUCLEOTIDE SEQUENCE [LARGE SCALE GENOMIC DNA]</scope>
    <source>
        <strain evidence="1 2">E4</strain>
    </source>
</reference>
<dbReference type="Proteomes" id="UP000317663">
    <property type="component" value="Unassembled WGS sequence"/>
</dbReference>
<accession>A0A502GEX6</accession>
<sequence length="145" mass="17475">MRVWFVPIEELSDAHVLGQHRELHMLESMFLHPRFQTHPLVLFFIDKQEFIKDLHDRLVDELFYRFGKTTPNLHKTEYRIIGSDPVPWVALPTLVWFDMYDLKIRYDLAPWKFRWTKREMPSYITNNHVSFDIGSDLPPAYLNAE</sequence>
<comment type="caution">
    <text evidence="1">The sequence shown here is derived from an EMBL/GenBank/DDBJ whole genome shotgun (WGS) entry which is preliminary data.</text>
</comment>
<proteinExistence type="predicted"/>
<dbReference type="SUPFAM" id="SSF47077">
    <property type="entry name" value="T4 endonuclease V"/>
    <property type="match status" value="1"/>
</dbReference>
<dbReference type="InterPro" id="IPR024796">
    <property type="entry name" value="T4_endonuc_V"/>
</dbReference>
<evidence type="ECO:0000313" key="1">
    <source>
        <dbReference type="EMBL" id="TPG60088.1"/>
    </source>
</evidence>
<organism evidence="1 2">
    <name type="scientific">Ewingella americana</name>
    <dbReference type="NCBI Taxonomy" id="41202"/>
    <lineage>
        <taxon>Bacteria</taxon>
        <taxon>Pseudomonadati</taxon>
        <taxon>Pseudomonadota</taxon>
        <taxon>Gammaproteobacteria</taxon>
        <taxon>Enterobacterales</taxon>
        <taxon>Yersiniaceae</taxon>
        <taxon>Ewingella</taxon>
    </lineage>
</organism>
<dbReference type="InterPro" id="IPR004260">
    <property type="entry name" value="Pyr-dimer_DNA_glycosylase"/>
</dbReference>
<dbReference type="OrthoDB" id="9782576at2"/>
<evidence type="ECO:0000313" key="2">
    <source>
        <dbReference type="Proteomes" id="UP000317663"/>
    </source>
</evidence>
<dbReference type="EMBL" id="RCZD01000008">
    <property type="protein sequence ID" value="TPG60088.1"/>
    <property type="molecule type" value="Genomic_DNA"/>
</dbReference>
<name>A0A502GEX6_9GAMM</name>
<protein>
    <submittedName>
        <fullName evidence="1">Uncharacterized protein</fullName>
    </submittedName>
</protein>
<dbReference type="Gene3D" id="1.10.440.10">
    <property type="entry name" value="T4 endonuclease V"/>
    <property type="match status" value="1"/>
</dbReference>
<dbReference type="RefSeq" id="WP_140473815.1">
    <property type="nucleotide sequence ID" value="NZ_RCZD01000008.1"/>
</dbReference>